<keyword evidence="4" id="KW-1185">Reference proteome</keyword>
<organism evidence="3 4">
    <name type="scientific">Lactuca virosa</name>
    <dbReference type="NCBI Taxonomy" id="75947"/>
    <lineage>
        <taxon>Eukaryota</taxon>
        <taxon>Viridiplantae</taxon>
        <taxon>Streptophyta</taxon>
        <taxon>Embryophyta</taxon>
        <taxon>Tracheophyta</taxon>
        <taxon>Spermatophyta</taxon>
        <taxon>Magnoliopsida</taxon>
        <taxon>eudicotyledons</taxon>
        <taxon>Gunneridae</taxon>
        <taxon>Pentapetalae</taxon>
        <taxon>asterids</taxon>
        <taxon>campanulids</taxon>
        <taxon>Asterales</taxon>
        <taxon>Asteraceae</taxon>
        <taxon>Cichorioideae</taxon>
        <taxon>Cichorieae</taxon>
        <taxon>Lactucinae</taxon>
        <taxon>Lactuca</taxon>
    </lineage>
</organism>
<dbReference type="PANTHER" id="PTHR35753">
    <property type="entry name" value="PROTEIN MAINTENANCE OF PSII UNDER HIGH LIGHT 1"/>
    <property type="match status" value="1"/>
</dbReference>
<feature type="compositionally biased region" description="Low complexity" evidence="1">
    <location>
        <begin position="237"/>
        <end position="253"/>
    </location>
</feature>
<feature type="transmembrane region" description="Helical" evidence="2">
    <location>
        <begin position="130"/>
        <end position="151"/>
    </location>
</feature>
<dbReference type="AlphaFoldDB" id="A0AAU9P1V6"/>
<keyword evidence="2" id="KW-1133">Transmembrane helix</keyword>
<protein>
    <submittedName>
        <fullName evidence="3">Uncharacterized protein</fullName>
    </submittedName>
</protein>
<dbReference type="InterPro" id="IPR038936">
    <property type="entry name" value="MPH1"/>
</dbReference>
<feature type="region of interest" description="Disordered" evidence="1">
    <location>
        <begin position="186"/>
        <end position="259"/>
    </location>
</feature>
<dbReference type="GO" id="GO:0061635">
    <property type="term" value="P:regulation of protein complex stability"/>
    <property type="evidence" value="ECO:0007669"/>
    <property type="project" value="InterPro"/>
</dbReference>
<dbReference type="EMBL" id="CAKMRJ010005523">
    <property type="protein sequence ID" value="CAH1443928.1"/>
    <property type="molecule type" value="Genomic_DNA"/>
</dbReference>
<name>A0AAU9P1V6_9ASTR</name>
<proteinExistence type="predicted"/>
<dbReference type="PANTHER" id="PTHR35753:SF2">
    <property type="entry name" value="PROTEIN MAINTENANCE OF PSII UNDER HIGH LIGHT 1"/>
    <property type="match status" value="1"/>
</dbReference>
<keyword evidence="2" id="KW-0472">Membrane</keyword>
<gene>
    <name evidence="3" type="ORF">LVIROSA_LOCUS29806</name>
</gene>
<sequence length="325" mass="34546">MASSAAALSANSCSTNMRLRFFNNDPYRKQQKQNLNFFKIRASSDEQDCNVEECAPDKEVGKVSMEWLAGEKTKVAGTFPPRRREWSGYVEKDTAGQTNIYSVEPAVYVAESAISSGSSGTSADGAENTAAVVGFAGLIAVAAASVILLQVGKNSPPPIKTFDYAGPSLSYYITKFKPSEIVPTQASETVTSSSTSAETPESSVPTQASDAVMSSTSAETPESSVPVSVPQINSEASVDTNTDTDTVTSTSTENSEETAIATPQALEVEDASFHLRSYAGGIRSRFIIFVFPCSNSLVYNPSFLKFCHLIIQATVAILSSDNQGL</sequence>
<accession>A0AAU9P1V6</accession>
<comment type="caution">
    <text evidence="3">The sequence shown here is derived from an EMBL/GenBank/DDBJ whole genome shotgun (WGS) entry which is preliminary data.</text>
</comment>
<reference evidence="3 4" key="1">
    <citation type="submission" date="2022-01" db="EMBL/GenBank/DDBJ databases">
        <authorList>
            <person name="Xiong W."/>
            <person name="Schranz E."/>
        </authorList>
    </citation>
    <scope>NUCLEOTIDE SEQUENCE [LARGE SCALE GENOMIC DNA]</scope>
</reference>
<evidence type="ECO:0000313" key="3">
    <source>
        <dbReference type="EMBL" id="CAH1443928.1"/>
    </source>
</evidence>
<evidence type="ECO:0000256" key="1">
    <source>
        <dbReference type="SAM" id="MobiDB-lite"/>
    </source>
</evidence>
<feature type="compositionally biased region" description="Polar residues" evidence="1">
    <location>
        <begin position="207"/>
        <end position="236"/>
    </location>
</feature>
<keyword evidence="2" id="KW-0812">Transmembrane</keyword>
<feature type="compositionally biased region" description="Low complexity" evidence="1">
    <location>
        <begin position="186"/>
        <end position="206"/>
    </location>
</feature>
<evidence type="ECO:0000313" key="4">
    <source>
        <dbReference type="Proteomes" id="UP001157418"/>
    </source>
</evidence>
<dbReference type="Proteomes" id="UP001157418">
    <property type="component" value="Unassembled WGS sequence"/>
</dbReference>
<evidence type="ECO:0000256" key="2">
    <source>
        <dbReference type="SAM" id="Phobius"/>
    </source>
</evidence>
<dbReference type="GO" id="GO:0009535">
    <property type="term" value="C:chloroplast thylakoid membrane"/>
    <property type="evidence" value="ECO:0007669"/>
    <property type="project" value="InterPro"/>
</dbReference>